<sequence>MASERRFRPRGRAALALLQTGDHLPTASISNTKQCTMVDVAGTSSTFAAALPRHRLHVQHPRWLVDEIDYVSANLSLFCGSVVPTKAASYFLSTYTRLVNLAAAHDQSGVIRETVRATNGSLASSVRYFHDFYVQEQEQNNAHYYFSAFGKHRKGPDTVEAYFGLFYEDDESKPQLDDEASASTGEEAVTAFDSSTAASEVNGRVLDCGPGGRGRVHCDGRDFGLRRS</sequence>
<protein>
    <submittedName>
        <fullName evidence="1">Glycoside hydrolase 3 protein</fullName>
    </submittedName>
</protein>
<name>A0A8T1VF24_9STRA</name>
<proteinExistence type="predicted"/>
<gene>
    <name evidence="1" type="primary">BGL2_6</name>
    <name evidence="1" type="ORF">PHYPSEUDO_008281</name>
</gene>
<accession>A0A8T1VF24</accession>
<organism evidence="1 2">
    <name type="scientific">Phytophthora pseudosyringae</name>
    <dbReference type="NCBI Taxonomy" id="221518"/>
    <lineage>
        <taxon>Eukaryota</taxon>
        <taxon>Sar</taxon>
        <taxon>Stramenopiles</taxon>
        <taxon>Oomycota</taxon>
        <taxon>Peronosporomycetes</taxon>
        <taxon>Peronosporales</taxon>
        <taxon>Peronosporaceae</taxon>
        <taxon>Phytophthora</taxon>
    </lineage>
</organism>
<evidence type="ECO:0000313" key="2">
    <source>
        <dbReference type="Proteomes" id="UP000694044"/>
    </source>
</evidence>
<comment type="caution">
    <text evidence="1">The sequence shown here is derived from an EMBL/GenBank/DDBJ whole genome shotgun (WGS) entry which is preliminary data.</text>
</comment>
<dbReference type="EMBL" id="JAGDFM010000335">
    <property type="protein sequence ID" value="KAG7379681.1"/>
    <property type="molecule type" value="Genomic_DNA"/>
</dbReference>
<dbReference type="GO" id="GO:0016787">
    <property type="term" value="F:hydrolase activity"/>
    <property type="evidence" value="ECO:0007669"/>
    <property type="project" value="UniProtKB-KW"/>
</dbReference>
<dbReference type="AlphaFoldDB" id="A0A8T1VF24"/>
<keyword evidence="1" id="KW-0378">Hydrolase</keyword>
<reference evidence="1" key="1">
    <citation type="submission" date="2021-02" db="EMBL/GenBank/DDBJ databases">
        <authorList>
            <person name="Palmer J.M."/>
        </authorList>
    </citation>
    <scope>NUCLEOTIDE SEQUENCE</scope>
    <source>
        <strain evidence="1">SCRP734</strain>
    </source>
</reference>
<keyword evidence="2" id="KW-1185">Reference proteome</keyword>
<evidence type="ECO:0000313" key="1">
    <source>
        <dbReference type="EMBL" id="KAG7379681.1"/>
    </source>
</evidence>
<dbReference type="Proteomes" id="UP000694044">
    <property type="component" value="Unassembled WGS sequence"/>
</dbReference>
<dbReference type="OrthoDB" id="77201at2759"/>